<feature type="transmembrane region" description="Helical" evidence="1">
    <location>
        <begin position="181"/>
        <end position="202"/>
    </location>
</feature>
<dbReference type="STRING" id="140314.SAMN04488076_101243"/>
<evidence type="ECO:0000313" key="2">
    <source>
        <dbReference type="EMBL" id="CZQ86337.1"/>
    </source>
</evidence>
<dbReference type="InterPro" id="IPR007136">
    <property type="entry name" value="DUF347"/>
</dbReference>
<dbReference type="EMBL" id="FJNE01000002">
    <property type="protein sequence ID" value="CZQ86337.1"/>
    <property type="molecule type" value="Genomic_DNA"/>
</dbReference>
<keyword evidence="1" id="KW-0812">Transmembrane</keyword>
<keyword evidence="1" id="KW-0472">Membrane</keyword>
<feature type="transmembrane region" description="Helical" evidence="1">
    <location>
        <begin position="239"/>
        <end position="261"/>
    </location>
</feature>
<feature type="transmembrane region" description="Helical" evidence="1">
    <location>
        <begin position="155"/>
        <end position="175"/>
    </location>
</feature>
<feature type="transmembrane region" description="Helical" evidence="1">
    <location>
        <begin position="35"/>
        <end position="55"/>
    </location>
</feature>
<feature type="transmembrane region" description="Helical" evidence="1">
    <location>
        <begin position="91"/>
        <end position="108"/>
    </location>
</feature>
<protein>
    <recommendedName>
        <fullName evidence="4">Membrane-anchored protein</fullName>
    </recommendedName>
</protein>
<evidence type="ECO:0000313" key="3">
    <source>
        <dbReference type="Proteomes" id="UP000242754"/>
    </source>
</evidence>
<dbReference type="AlphaFoldDB" id="A0A143YDI0"/>
<name>A0A143YDI0_9LACT</name>
<keyword evidence="1" id="KW-1133">Transmembrane helix</keyword>
<keyword evidence="3" id="KW-1185">Reference proteome</keyword>
<evidence type="ECO:0008006" key="4">
    <source>
        <dbReference type="Google" id="ProtNLM"/>
    </source>
</evidence>
<accession>A0A143YDI0</accession>
<feature type="transmembrane region" description="Helical" evidence="1">
    <location>
        <begin position="209"/>
        <end position="227"/>
    </location>
</feature>
<evidence type="ECO:0000256" key="1">
    <source>
        <dbReference type="SAM" id="Phobius"/>
    </source>
</evidence>
<organism evidence="2 3">
    <name type="scientific">Trichococcus palustris</name>
    <dbReference type="NCBI Taxonomy" id="140314"/>
    <lineage>
        <taxon>Bacteria</taxon>
        <taxon>Bacillati</taxon>
        <taxon>Bacillota</taxon>
        <taxon>Bacilli</taxon>
        <taxon>Lactobacillales</taxon>
        <taxon>Carnobacteriaceae</taxon>
        <taxon>Trichococcus</taxon>
    </lineage>
</organism>
<dbReference type="Pfam" id="PF03988">
    <property type="entry name" value="DUF347"/>
    <property type="match status" value="4"/>
</dbReference>
<sequence length="275" mass="30616">MNQKNNMDNQLVFEDASAGSSLAEKMLNKVPEVTIFFWIIKIMATTVGETAADFLSETLNLGLTITTIIMSIFLIITLFYQFKAKKYVPKIYWLTVVLISIVGTLITDNLTDNLGVSLVTTTIVFSIALITTFVVWYRSEKTLSIHSIHTVKREIFYWCAILFTFALGTAAGDLISEGLAIGYWKAALMFAALILIDFLAYYRYKLNAVLAFWIGYILTRPFGASLGDFLSQPHADGGLGLGTVGTSALFLLFILSIVIYLTKTEKDKIKKSANY</sequence>
<proteinExistence type="predicted"/>
<gene>
    <name evidence="2" type="ORF">Tpal_759</name>
</gene>
<dbReference type="Proteomes" id="UP000242754">
    <property type="component" value="Unassembled WGS sequence"/>
</dbReference>
<dbReference type="OrthoDB" id="9794709at2"/>
<feature type="transmembrane region" description="Helical" evidence="1">
    <location>
        <begin position="61"/>
        <end position="79"/>
    </location>
</feature>
<dbReference type="RefSeq" id="WP_087031625.1">
    <property type="nucleotide sequence ID" value="NZ_FJNE01000002.1"/>
</dbReference>
<reference evidence="2 3" key="1">
    <citation type="submission" date="2016-02" db="EMBL/GenBank/DDBJ databases">
        <authorList>
            <person name="Wen L."/>
            <person name="He K."/>
            <person name="Yang H."/>
        </authorList>
    </citation>
    <scope>NUCLEOTIDE SEQUENCE [LARGE SCALE GENOMIC DNA]</scope>
    <source>
        <strain evidence="2">Trichococcus palustris</strain>
    </source>
</reference>
<feature type="transmembrane region" description="Helical" evidence="1">
    <location>
        <begin position="114"/>
        <end position="135"/>
    </location>
</feature>